<gene>
    <name evidence="2" type="ORF">ElyMa_005087600</name>
</gene>
<dbReference type="Pfam" id="PF17906">
    <property type="entry name" value="HTH_48"/>
    <property type="match status" value="1"/>
</dbReference>
<dbReference type="AlphaFoldDB" id="A0AAV4JH52"/>
<dbReference type="Gene3D" id="1.10.10.1450">
    <property type="match status" value="1"/>
</dbReference>
<proteinExistence type="predicted"/>
<dbReference type="PANTHER" id="PTHR46060">
    <property type="entry name" value="MARINER MOS1 TRANSPOSASE-LIKE PROTEIN"/>
    <property type="match status" value="1"/>
</dbReference>
<evidence type="ECO:0000313" key="3">
    <source>
        <dbReference type="Proteomes" id="UP000762676"/>
    </source>
</evidence>
<accession>A0AAV4JH52</accession>
<dbReference type="Proteomes" id="UP000762676">
    <property type="component" value="Unassembled WGS sequence"/>
</dbReference>
<organism evidence="2 3">
    <name type="scientific">Elysia marginata</name>
    <dbReference type="NCBI Taxonomy" id="1093978"/>
    <lineage>
        <taxon>Eukaryota</taxon>
        <taxon>Metazoa</taxon>
        <taxon>Spiralia</taxon>
        <taxon>Lophotrochozoa</taxon>
        <taxon>Mollusca</taxon>
        <taxon>Gastropoda</taxon>
        <taxon>Heterobranchia</taxon>
        <taxon>Euthyneura</taxon>
        <taxon>Panpulmonata</taxon>
        <taxon>Sacoglossa</taxon>
        <taxon>Placobranchoidea</taxon>
        <taxon>Plakobranchidae</taxon>
        <taxon>Elysia</taxon>
    </lineage>
</organism>
<dbReference type="EMBL" id="BMAT01010171">
    <property type="protein sequence ID" value="GFS21610.1"/>
    <property type="molecule type" value="Genomic_DNA"/>
</dbReference>
<name>A0AAV4JH52_9GAST</name>
<sequence>MATPIKDWIKLEVRAVVRFLFSKGIRPSEIYKQIAETYGESAMSRSRVYQWCTWFGEGRASLDHEPKSGRLKTSTNEEKTTLVELIKCDRRMKRCKTFCHRVSVSMLPNTATLLTASEMQFIARPRLLRTCVVLQHDNATPHAANLTQQRLQCNS</sequence>
<comment type="caution">
    <text evidence="2">The sequence shown here is derived from an EMBL/GenBank/DDBJ whole genome shotgun (WGS) entry which is preliminary data.</text>
</comment>
<feature type="domain" description="Mos1 transposase HTH" evidence="1">
    <location>
        <begin position="12"/>
        <end position="51"/>
    </location>
</feature>
<evidence type="ECO:0000259" key="1">
    <source>
        <dbReference type="Pfam" id="PF17906"/>
    </source>
</evidence>
<evidence type="ECO:0000313" key="2">
    <source>
        <dbReference type="EMBL" id="GFS21610.1"/>
    </source>
</evidence>
<keyword evidence="3" id="KW-1185">Reference proteome</keyword>
<dbReference type="InterPro" id="IPR041426">
    <property type="entry name" value="Mos1_HTH"/>
</dbReference>
<reference evidence="2 3" key="1">
    <citation type="journal article" date="2021" name="Elife">
        <title>Chloroplast acquisition without the gene transfer in kleptoplastic sea slugs, Plakobranchus ocellatus.</title>
        <authorList>
            <person name="Maeda T."/>
            <person name="Takahashi S."/>
            <person name="Yoshida T."/>
            <person name="Shimamura S."/>
            <person name="Takaki Y."/>
            <person name="Nagai Y."/>
            <person name="Toyoda A."/>
            <person name="Suzuki Y."/>
            <person name="Arimoto A."/>
            <person name="Ishii H."/>
            <person name="Satoh N."/>
            <person name="Nishiyama T."/>
            <person name="Hasebe M."/>
            <person name="Maruyama T."/>
            <person name="Minagawa J."/>
            <person name="Obokata J."/>
            <person name="Shigenobu S."/>
        </authorList>
    </citation>
    <scope>NUCLEOTIDE SEQUENCE [LARGE SCALE GENOMIC DNA]</scope>
</reference>
<protein>
    <submittedName>
        <fullName evidence="2">Histone-lysine n-methyltransferase</fullName>
    </submittedName>
</protein>
<dbReference type="PANTHER" id="PTHR46060:SF1">
    <property type="entry name" value="MARINER MOS1 TRANSPOSASE-LIKE PROTEIN"/>
    <property type="match status" value="1"/>
</dbReference>
<dbReference type="InterPro" id="IPR052709">
    <property type="entry name" value="Transposase-MT_Hybrid"/>
</dbReference>